<evidence type="ECO:0000313" key="1">
    <source>
        <dbReference type="EMBL" id="CAG6712673.1"/>
    </source>
</evidence>
<dbReference type="EMBL" id="HBUF01349573">
    <property type="protein sequence ID" value="CAG6712673.1"/>
    <property type="molecule type" value="Transcribed_RNA"/>
</dbReference>
<dbReference type="PANTHER" id="PTHR47027:SF8">
    <property type="entry name" value="RIBONUCLEASE H"/>
    <property type="match status" value="1"/>
</dbReference>
<organism evidence="1">
    <name type="scientific">Cacopsylla melanoneura</name>
    <dbReference type="NCBI Taxonomy" id="428564"/>
    <lineage>
        <taxon>Eukaryota</taxon>
        <taxon>Metazoa</taxon>
        <taxon>Ecdysozoa</taxon>
        <taxon>Arthropoda</taxon>
        <taxon>Hexapoda</taxon>
        <taxon>Insecta</taxon>
        <taxon>Pterygota</taxon>
        <taxon>Neoptera</taxon>
        <taxon>Paraneoptera</taxon>
        <taxon>Hemiptera</taxon>
        <taxon>Sternorrhyncha</taxon>
        <taxon>Psylloidea</taxon>
        <taxon>Psyllidae</taxon>
        <taxon>Psyllinae</taxon>
        <taxon>Cacopsylla</taxon>
    </lineage>
</organism>
<name>A0A8D8UV31_9HEMI</name>
<accession>A0A8D8UV31</accession>
<dbReference type="PANTHER" id="PTHR47027">
    <property type="entry name" value="REVERSE TRANSCRIPTASE DOMAIN-CONTAINING PROTEIN"/>
    <property type="match status" value="1"/>
</dbReference>
<protein>
    <submittedName>
        <fullName evidence="1">Uncharacterized protein</fullName>
    </submittedName>
</protein>
<proteinExistence type="predicted"/>
<sequence length="160" mass="19074">MSKVFKSHDLSLETKIRLLRCYVYSVLLYGVETWTMKDETEKKLEAFELWLYRRILKISWTQKITNTEVLRRMNTKPELLKIVKCRKLQYLGHIMRNSDRYYLLQQILQGKINSKRGPGRRRISWLANLRNWFNMSSAGLFRAATNKVIIAMMIANIRNG</sequence>
<dbReference type="AlphaFoldDB" id="A0A8D8UV31"/>
<dbReference type="EMBL" id="HBUF01349575">
    <property type="protein sequence ID" value="CAG6712680.1"/>
    <property type="molecule type" value="Transcribed_RNA"/>
</dbReference>
<reference evidence="1" key="1">
    <citation type="submission" date="2021-05" db="EMBL/GenBank/DDBJ databases">
        <authorList>
            <person name="Alioto T."/>
            <person name="Alioto T."/>
            <person name="Gomez Garrido J."/>
        </authorList>
    </citation>
    <scope>NUCLEOTIDE SEQUENCE</scope>
</reference>